<protein>
    <submittedName>
        <fullName evidence="1">Uncharacterized protein</fullName>
    </submittedName>
</protein>
<geneLocation type="mitochondrion" evidence="1"/>
<proteinExistence type="predicted"/>
<gene>
    <name evidence="1" type="primary">orf04258</name>
    <name evidence="1" type="ORF">Q903MT_gene4235</name>
</gene>
<name>A0A6B9XVJ5_PICSI</name>
<accession>A0A6B9XVJ5</accession>
<keyword evidence="1" id="KW-0496">Mitochondrion</keyword>
<dbReference type="EMBL" id="MK697699">
    <property type="protein sequence ID" value="QHR90212.1"/>
    <property type="molecule type" value="Genomic_DNA"/>
</dbReference>
<sequence>MCNRFTRFNHSPFTTRLRCALDERIYGHLLENKIWVRQLPEGCTGISVQIPIGFTMFLQ</sequence>
<evidence type="ECO:0000313" key="1">
    <source>
        <dbReference type="EMBL" id="QHR90212.1"/>
    </source>
</evidence>
<organism evidence="1">
    <name type="scientific">Picea sitchensis</name>
    <name type="common">Sitka spruce</name>
    <name type="synonym">Pinus sitchensis</name>
    <dbReference type="NCBI Taxonomy" id="3332"/>
    <lineage>
        <taxon>Eukaryota</taxon>
        <taxon>Viridiplantae</taxon>
        <taxon>Streptophyta</taxon>
        <taxon>Embryophyta</taxon>
        <taxon>Tracheophyta</taxon>
        <taxon>Spermatophyta</taxon>
        <taxon>Pinopsida</taxon>
        <taxon>Pinidae</taxon>
        <taxon>Conifers I</taxon>
        <taxon>Pinales</taxon>
        <taxon>Pinaceae</taxon>
        <taxon>Picea</taxon>
    </lineage>
</organism>
<dbReference type="AlphaFoldDB" id="A0A6B9XVJ5"/>
<reference evidence="1" key="1">
    <citation type="submission" date="2019-03" db="EMBL/GenBank/DDBJ databases">
        <title>Largest Complete Mitochondrial Genome of a Gymnosperm, Sitka Spruce (Picea sitchensis), Indicates Complex Physical Structure.</title>
        <authorList>
            <person name="Jackman S.D."/>
            <person name="Coombe L."/>
            <person name="Warren R."/>
            <person name="Kirk H."/>
            <person name="Trinh E."/>
            <person name="McLeod T."/>
            <person name="Pleasance S."/>
            <person name="Pandoh P."/>
            <person name="Zhao Y."/>
            <person name="Coope R."/>
            <person name="Bousquet J."/>
            <person name="Bohlmann J.C."/>
            <person name="Jones S.J.M."/>
            <person name="Birol I."/>
        </authorList>
    </citation>
    <scope>NUCLEOTIDE SEQUENCE</scope>
    <source>
        <strain evidence="1">Q903</strain>
    </source>
</reference>